<dbReference type="PANTHER" id="PTHR23427">
    <property type="entry name" value="SURFEIT LOCUS PROTEIN"/>
    <property type="match status" value="1"/>
</dbReference>
<keyword evidence="5" id="KW-0999">Mitochondrion inner membrane</keyword>
<organism evidence="6 7">
    <name type="scientific">Malassezia vespertilionis</name>
    <dbReference type="NCBI Taxonomy" id="2020962"/>
    <lineage>
        <taxon>Eukaryota</taxon>
        <taxon>Fungi</taxon>
        <taxon>Dikarya</taxon>
        <taxon>Basidiomycota</taxon>
        <taxon>Ustilaginomycotina</taxon>
        <taxon>Malasseziomycetes</taxon>
        <taxon>Malasseziales</taxon>
        <taxon>Malasseziaceae</taxon>
        <taxon>Malassezia</taxon>
    </lineage>
</organism>
<evidence type="ECO:0000313" key="7">
    <source>
        <dbReference type="Proteomes" id="UP000232875"/>
    </source>
</evidence>
<reference evidence="6 7" key="1">
    <citation type="submission" date="2017-10" db="EMBL/GenBank/DDBJ databases">
        <title>A novel species of cold-tolerant Malassezia isolated from bats.</title>
        <authorList>
            <person name="Lorch J.M."/>
            <person name="Palmer J.M."/>
            <person name="Vanderwolf K.J."/>
            <person name="Schmidt K.Z."/>
            <person name="Verant M.L."/>
            <person name="Weller T.J."/>
            <person name="Blehert D.S."/>
        </authorList>
    </citation>
    <scope>NUCLEOTIDE SEQUENCE [LARGE SCALE GENOMIC DNA]</scope>
    <source>
        <strain evidence="6 7">NWHC:44797-103</strain>
    </source>
</reference>
<dbReference type="GO" id="GO:0033617">
    <property type="term" value="P:mitochondrial respiratory chain complex IV assembly"/>
    <property type="evidence" value="ECO:0007669"/>
    <property type="project" value="TreeGrafter"/>
</dbReference>
<dbReference type="GeneID" id="80901547"/>
<comment type="subcellular location">
    <subcellularLocation>
        <location evidence="1">Membrane</location>
    </subcellularLocation>
    <subcellularLocation>
        <location evidence="5">Mitochondrion inner membrane</location>
        <topology evidence="5">Multi-pass membrane protein</topology>
    </subcellularLocation>
</comment>
<dbReference type="EMBL" id="KZ454990">
    <property type="protein sequence ID" value="PKI84020.1"/>
    <property type="molecule type" value="Genomic_DNA"/>
</dbReference>
<name>A0A2N1JBU2_9BASI</name>
<protein>
    <recommendedName>
        <fullName evidence="5">SURF1-like protein</fullName>
    </recommendedName>
</protein>
<dbReference type="CDD" id="cd06662">
    <property type="entry name" value="SURF1"/>
    <property type="match status" value="1"/>
</dbReference>
<sequence length="289" mass="33030">MYIAATIPVFTFFLGNWQLDRLQWKLMLIDELDEKLRRTPLRMPKNINIDVLNEFSFRLFEVCGTFDVSRTLFMGPRTHEGARGYQLVMPFRRDDGGPDILVNRGFVDNNAIEGTGMNKRLKHSLPDDNKRVTITALLPRVYPCSRFALPNEPHNNLWMQLNPAQMAAWLNEKAGLQDLGASSLEENKAMSPRGWWSLLGSSMNPPSMPPAEAFSSRKNQRVLPVYVEQIFTGTFSEAAAMMKQGVPVGRPPRIELRNQHMEYAVTWFSLSAISSLMFVYMLRKGRTVE</sequence>
<keyword evidence="2 5" id="KW-0812">Transmembrane</keyword>
<dbReference type="PROSITE" id="PS50895">
    <property type="entry name" value="SURF1"/>
    <property type="match status" value="1"/>
</dbReference>
<dbReference type="PANTHER" id="PTHR23427:SF2">
    <property type="entry name" value="SURFEIT LOCUS PROTEIN 1"/>
    <property type="match status" value="1"/>
</dbReference>
<evidence type="ECO:0000256" key="3">
    <source>
        <dbReference type="ARBA" id="ARBA00022989"/>
    </source>
</evidence>
<evidence type="ECO:0000256" key="4">
    <source>
        <dbReference type="ARBA" id="ARBA00023136"/>
    </source>
</evidence>
<dbReference type="RefSeq" id="XP_056062847.1">
    <property type="nucleotide sequence ID" value="XM_056206872.1"/>
</dbReference>
<comment type="similarity">
    <text evidence="5">Belongs to the SURF1 family.</text>
</comment>
<evidence type="ECO:0000256" key="2">
    <source>
        <dbReference type="ARBA" id="ARBA00022692"/>
    </source>
</evidence>
<dbReference type="Proteomes" id="UP000232875">
    <property type="component" value="Unassembled WGS sequence"/>
</dbReference>
<keyword evidence="7" id="KW-1185">Reference proteome</keyword>
<evidence type="ECO:0000256" key="5">
    <source>
        <dbReference type="RuleBase" id="RU363076"/>
    </source>
</evidence>
<dbReference type="STRING" id="2020962.A0A2N1JBU2"/>
<keyword evidence="5" id="KW-0496">Mitochondrion</keyword>
<gene>
    <name evidence="6" type="primary">SHY1</name>
    <name evidence="6" type="ORF">MVES_001930</name>
</gene>
<keyword evidence="4 5" id="KW-0472">Membrane</keyword>
<comment type="function">
    <text evidence="5">Probably involved in the biogenesis of the COX complex.</text>
</comment>
<dbReference type="InterPro" id="IPR002994">
    <property type="entry name" value="Surf1/Shy1"/>
</dbReference>
<keyword evidence="3 5" id="KW-1133">Transmembrane helix</keyword>
<dbReference type="GO" id="GO:0005743">
    <property type="term" value="C:mitochondrial inner membrane"/>
    <property type="evidence" value="ECO:0007669"/>
    <property type="project" value="UniProtKB-SubCell"/>
</dbReference>
<dbReference type="AlphaFoldDB" id="A0A2N1JBU2"/>
<comment type="caution">
    <text evidence="5">Lacks conserved residue(s) required for the propagation of feature annotation.</text>
</comment>
<dbReference type="OrthoDB" id="10040024at2759"/>
<accession>A0A2N1JBU2</accession>
<feature type="transmembrane region" description="Helical" evidence="5">
    <location>
        <begin position="263"/>
        <end position="282"/>
    </location>
</feature>
<proteinExistence type="inferred from homology"/>
<evidence type="ECO:0000313" key="6">
    <source>
        <dbReference type="EMBL" id="PKI84020.1"/>
    </source>
</evidence>
<dbReference type="InterPro" id="IPR045214">
    <property type="entry name" value="Surf1/Surf4"/>
</dbReference>
<evidence type="ECO:0000256" key="1">
    <source>
        <dbReference type="ARBA" id="ARBA00004370"/>
    </source>
</evidence>
<dbReference type="Pfam" id="PF02104">
    <property type="entry name" value="SURF1"/>
    <property type="match status" value="1"/>
</dbReference>